<accession>A0ACB9BZB7</accession>
<evidence type="ECO:0000313" key="2">
    <source>
        <dbReference type="Proteomes" id="UP001056120"/>
    </source>
</evidence>
<dbReference type="EMBL" id="CM042039">
    <property type="protein sequence ID" value="KAI3727416.1"/>
    <property type="molecule type" value="Genomic_DNA"/>
</dbReference>
<sequence>MMRCNNSGKGRVMGREQGQEKKERFAGEKPAVEWMKRMGHLYFKGMQSSTGWIWGNKFRRSLKLEIEAINGDGGNYRKMRKSVLGFMLLRILCPNSYCSKLHSNGVGFKLENPSGEFWCMVCEACMQNATTGIRVRAGTQHTLLGTFKRVELGGIGHGLDEKLLSNINNMLGSNSLNATMACGGRWLHADEPVGGTSILMKESRESRPKGVVGKQGYIHMHEDKAHDNIWIRQHKDPKLGNGMKTNPPGGCSKADHAMGSISF</sequence>
<dbReference type="Proteomes" id="UP001056120">
    <property type="component" value="Linkage Group LG22"/>
</dbReference>
<reference evidence="2" key="1">
    <citation type="journal article" date="2022" name="Mol. Ecol. Resour.">
        <title>The genomes of chicory, endive, great burdock and yacon provide insights into Asteraceae palaeo-polyploidization history and plant inulin production.</title>
        <authorList>
            <person name="Fan W."/>
            <person name="Wang S."/>
            <person name="Wang H."/>
            <person name="Wang A."/>
            <person name="Jiang F."/>
            <person name="Liu H."/>
            <person name="Zhao H."/>
            <person name="Xu D."/>
            <person name="Zhang Y."/>
        </authorList>
    </citation>
    <scope>NUCLEOTIDE SEQUENCE [LARGE SCALE GENOMIC DNA]</scope>
    <source>
        <strain evidence="2">cv. Yunnan</strain>
    </source>
</reference>
<evidence type="ECO:0000313" key="1">
    <source>
        <dbReference type="EMBL" id="KAI3727416.1"/>
    </source>
</evidence>
<protein>
    <submittedName>
        <fullName evidence="1">Uncharacterized protein</fullName>
    </submittedName>
</protein>
<organism evidence="1 2">
    <name type="scientific">Smallanthus sonchifolius</name>
    <dbReference type="NCBI Taxonomy" id="185202"/>
    <lineage>
        <taxon>Eukaryota</taxon>
        <taxon>Viridiplantae</taxon>
        <taxon>Streptophyta</taxon>
        <taxon>Embryophyta</taxon>
        <taxon>Tracheophyta</taxon>
        <taxon>Spermatophyta</taxon>
        <taxon>Magnoliopsida</taxon>
        <taxon>eudicotyledons</taxon>
        <taxon>Gunneridae</taxon>
        <taxon>Pentapetalae</taxon>
        <taxon>asterids</taxon>
        <taxon>campanulids</taxon>
        <taxon>Asterales</taxon>
        <taxon>Asteraceae</taxon>
        <taxon>Asteroideae</taxon>
        <taxon>Heliantheae alliance</taxon>
        <taxon>Millerieae</taxon>
        <taxon>Smallanthus</taxon>
    </lineage>
</organism>
<gene>
    <name evidence="1" type="ORF">L1987_67230</name>
</gene>
<name>A0ACB9BZB7_9ASTR</name>
<comment type="caution">
    <text evidence="1">The sequence shown here is derived from an EMBL/GenBank/DDBJ whole genome shotgun (WGS) entry which is preliminary data.</text>
</comment>
<reference evidence="1 2" key="2">
    <citation type="journal article" date="2022" name="Mol. Ecol. Resour.">
        <title>The genomes of chicory, endive, great burdock and yacon provide insights into Asteraceae paleo-polyploidization history and plant inulin production.</title>
        <authorList>
            <person name="Fan W."/>
            <person name="Wang S."/>
            <person name="Wang H."/>
            <person name="Wang A."/>
            <person name="Jiang F."/>
            <person name="Liu H."/>
            <person name="Zhao H."/>
            <person name="Xu D."/>
            <person name="Zhang Y."/>
        </authorList>
    </citation>
    <scope>NUCLEOTIDE SEQUENCE [LARGE SCALE GENOMIC DNA]</scope>
    <source>
        <strain evidence="2">cv. Yunnan</strain>
        <tissue evidence="1">Leaves</tissue>
    </source>
</reference>
<keyword evidence="2" id="KW-1185">Reference proteome</keyword>
<proteinExistence type="predicted"/>